<feature type="region of interest" description="Disordered" evidence="4">
    <location>
        <begin position="332"/>
        <end position="371"/>
    </location>
</feature>
<feature type="compositionally biased region" description="Low complexity" evidence="4">
    <location>
        <begin position="129"/>
        <end position="145"/>
    </location>
</feature>
<keyword evidence="3" id="KW-0175">Coiled coil</keyword>
<evidence type="ECO:0000313" key="6">
    <source>
        <dbReference type="EMBL" id="CAG8624677.1"/>
    </source>
</evidence>
<keyword evidence="7" id="KW-1185">Reference proteome</keyword>
<dbReference type="Proteomes" id="UP000789342">
    <property type="component" value="Unassembled WGS sequence"/>
</dbReference>
<accession>A0A9N9GTA0</accession>
<dbReference type="GO" id="GO:0005634">
    <property type="term" value="C:nucleus"/>
    <property type="evidence" value="ECO:0007669"/>
    <property type="project" value="UniProtKB-SubCell"/>
</dbReference>
<dbReference type="InterPro" id="IPR056513">
    <property type="entry name" value="INO80F"/>
</dbReference>
<evidence type="ECO:0000313" key="7">
    <source>
        <dbReference type="Proteomes" id="UP000789342"/>
    </source>
</evidence>
<feature type="compositionally biased region" description="Basic and acidic residues" evidence="4">
    <location>
        <begin position="223"/>
        <end position="233"/>
    </location>
</feature>
<feature type="compositionally biased region" description="Basic and acidic residues" evidence="4">
    <location>
        <begin position="351"/>
        <end position="371"/>
    </location>
</feature>
<feature type="region of interest" description="Disordered" evidence="4">
    <location>
        <begin position="55"/>
        <end position="75"/>
    </location>
</feature>
<feature type="region of interest" description="Disordered" evidence="4">
    <location>
        <begin position="127"/>
        <end position="207"/>
    </location>
</feature>
<feature type="compositionally biased region" description="Basic and acidic residues" evidence="4">
    <location>
        <begin position="255"/>
        <end position="265"/>
    </location>
</feature>
<organism evidence="6 7">
    <name type="scientific">Acaulospora morrowiae</name>
    <dbReference type="NCBI Taxonomy" id="94023"/>
    <lineage>
        <taxon>Eukaryota</taxon>
        <taxon>Fungi</taxon>
        <taxon>Fungi incertae sedis</taxon>
        <taxon>Mucoromycota</taxon>
        <taxon>Glomeromycotina</taxon>
        <taxon>Glomeromycetes</taxon>
        <taxon>Diversisporales</taxon>
        <taxon>Acaulosporaceae</taxon>
        <taxon>Acaulospora</taxon>
    </lineage>
</organism>
<feature type="compositionally biased region" description="Acidic residues" evidence="4">
    <location>
        <begin position="150"/>
        <end position="164"/>
    </location>
</feature>
<evidence type="ECO:0000256" key="3">
    <source>
        <dbReference type="SAM" id="Coils"/>
    </source>
</evidence>
<dbReference type="AlphaFoldDB" id="A0A9N9GTA0"/>
<keyword evidence="2" id="KW-0539">Nucleus</keyword>
<feature type="coiled-coil region" evidence="3">
    <location>
        <begin position="78"/>
        <end position="119"/>
    </location>
</feature>
<sequence length="371" mass="42373">MKNFRFRETFDLPENLSFGISVDKQLSDNILSVLHSMSYSVERFAEPYPVNLPAHDDMSSKSRQKQPSFKGVSASDAEVKYKRKYKELKKKIRDMEEENEKLTLKLTKAKKNIQRLRIERSFLFDRLEQSQPTNESESEQSSSPQRAIDSEEELSSVGSDDNDDNGSQTTSMKQRQTRDPNASKSSKNTRRENQNKESTRKLGQECGILSMEEKERYIDTCKQEKQRNEKEKSACVSASLPESIYPDDNNGDDINYQHKCDEKSDGSNSSPLSQMVIKTAATKVASNHSDIYDEQYMDNKDVCSDIDIKETMTGDRIMDDLVSGSEEELIDELASDSGGGINNGLRQPHNNNEHKDEVKENYHNDDDEKEV</sequence>
<comment type="subcellular location">
    <subcellularLocation>
        <location evidence="1">Nucleus</location>
    </subcellularLocation>
</comment>
<feature type="domain" description="INO80 complex subunit F" evidence="5">
    <location>
        <begin position="81"/>
        <end position="127"/>
    </location>
</feature>
<evidence type="ECO:0000256" key="4">
    <source>
        <dbReference type="SAM" id="MobiDB-lite"/>
    </source>
</evidence>
<feature type="compositionally biased region" description="Basic and acidic residues" evidence="4">
    <location>
        <begin position="189"/>
        <end position="203"/>
    </location>
</feature>
<evidence type="ECO:0000256" key="2">
    <source>
        <dbReference type="ARBA" id="ARBA00023242"/>
    </source>
</evidence>
<comment type="caution">
    <text evidence="6">The sequence shown here is derived from an EMBL/GenBank/DDBJ whole genome shotgun (WGS) entry which is preliminary data.</text>
</comment>
<feature type="compositionally biased region" description="Polar residues" evidence="4">
    <location>
        <begin position="168"/>
        <end position="186"/>
    </location>
</feature>
<evidence type="ECO:0000256" key="1">
    <source>
        <dbReference type="ARBA" id="ARBA00004123"/>
    </source>
</evidence>
<dbReference type="Pfam" id="PF24245">
    <property type="entry name" value="INO80F"/>
    <property type="match status" value="1"/>
</dbReference>
<evidence type="ECO:0000259" key="5">
    <source>
        <dbReference type="Pfam" id="PF24245"/>
    </source>
</evidence>
<gene>
    <name evidence="6" type="ORF">AMORRO_LOCUS8816</name>
</gene>
<protein>
    <submittedName>
        <fullName evidence="6">2838_t:CDS:1</fullName>
    </submittedName>
</protein>
<reference evidence="6" key="1">
    <citation type="submission" date="2021-06" db="EMBL/GenBank/DDBJ databases">
        <authorList>
            <person name="Kallberg Y."/>
            <person name="Tangrot J."/>
            <person name="Rosling A."/>
        </authorList>
    </citation>
    <scope>NUCLEOTIDE SEQUENCE</scope>
    <source>
        <strain evidence="6">CL551</strain>
    </source>
</reference>
<feature type="region of interest" description="Disordered" evidence="4">
    <location>
        <begin position="223"/>
        <end position="272"/>
    </location>
</feature>
<name>A0A9N9GTA0_9GLOM</name>
<proteinExistence type="predicted"/>
<dbReference type="OrthoDB" id="1919336at2759"/>
<dbReference type="EMBL" id="CAJVPV010007947">
    <property type="protein sequence ID" value="CAG8624677.1"/>
    <property type="molecule type" value="Genomic_DNA"/>
</dbReference>